<evidence type="ECO:0000256" key="1">
    <source>
        <dbReference type="ARBA" id="ARBA00006484"/>
    </source>
</evidence>
<evidence type="ECO:0000313" key="6">
    <source>
        <dbReference type="EMBL" id="CAB4643925.1"/>
    </source>
</evidence>
<evidence type="ECO:0000313" key="4">
    <source>
        <dbReference type="EMBL" id="CAB4560586.1"/>
    </source>
</evidence>
<dbReference type="InterPro" id="IPR036291">
    <property type="entry name" value="NAD(P)-bd_dom_sf"/>
</dbReference>
<evidence type="ECO:0000313" key="3">
    <source>
        <dbReference type="EMBL" id="CAB4558897.1"/>
    </source>
</evidence>
<dbReference type="Pfam" id="PF13561">
    <property type="entry name" value="adh_short_C2"/>
    <property type="match status" value="1"/>
</dbReference>
<protein>
    <submittedName>
        <fullName evidence="5">Unannotated protein</fullName>
    </submittedName>
</protein>
<dbReference type="Gene3D" id="3.40.50.720">
    <property type="entry name" value="NAD(P)-binding Rossmann-like Domain"/>
    <property type="match status" value="1"/>
</dbReference>
<dbReference type="EMBL" id="CAEZVV010000045">
    <property type="protein sequence ID" value="CAB4643925.1"/>
    <property type="molecule type" value="Genomic_DNA"/>
</dbReference>
<dbReference type="EMBL" id="CAEZSU010000182">
    <property type="protein sequence ID" value="CAB4560586.1"/>
    <property type="molecule type" value="Genomic_DNA"/>
</dbReference>
<accession>A0A6J6DTQ6</accession>
<gene>
    <name evidence="4" type="ORF">UFOPK1495_01473</name>
    <name evidence="3" type="ORF">UFOPK1603_00406</name>
    <name evidence="5" type="ORF">UFOPK1711_00230</name>
    <name evidence="6" type="ORF">UFOPK2143_00875</name>
</gene>
<dbReference type="PANTHER" id="PTHR24321">
    <property type="entry name" value="DEHYDROGENASES, SHORT CHAIN"/>
    <property type="match status" value="1"/>
</dbReference>
<dbReference type="PRINTS" id="PR00081">
    <property type="entry name" value="GDHRDH"/>
</dbReference>
<dbReference type="Pfam" id="PF00106">
    <property type="entry name" value="adh_short"/>
    <property type="match status" value="1"/>
</dbReference>
<evidence type="ECO:0000313" key="5">
    <source>
        <dbReference type="EMBL" id="CAB4566305.1"/>
    </source>
</evidence>
<comment type="similarity">
    <text evidence="1">Belongs to the short-chain dehydrogenases/reductases (SDR) family.</text>
</comment>
<keyword evidence="2" id="KW-0560">Oxidoreductase</keyword>
<dbReference type="AlphaFoldDB" id="A0A6J6DTQ6"/>
<dbReference type="EMBL" id="CAEZTG010000024">
    <property type="protein sequence ID" value="CAB4558897.1"/>
    <property type="molecule type" value="Genomic_DNA"/>
</dbReference>
<dbReference type="GO" id="GO:0016491">
    <property type="term" value="F:oxidoreductase activity"/>
    <property type="evidence" value="ECO:0007669"/>
    <property type="project" value="UniProtKB-KW"/>
</dbReference>
<proteinExistence type="inferred from homology"/>
<name>A0A6J6DTQ6_9ZZZZ</name>
<evidence type="ECO:0000256" key="2">
    <source>
        <dbReference type="ARBA" id="ARBA00023002"/>
    </source>
</evidence>
<dbReference type="InterPro" id="IPR002347">
    <property type="entry name" value="SDR_fam"/>
</dbReference>
<sequence>MSTIVITGAGSGIGAATAARLRADGHTVIGVDLRGAEIEADLSKAEERQAAIKAVGEACGGVLDGLVTCAGISGLPGRPASLLASVNYFGTIEIMEGLRSMLAKGTNPSAVAISSNSTTTAPGYPLGLTEACLAGDEAAARIEADKGDSIMAYAATKLAVARWVRHSAITDEWAGAGIRLNAIAPGMIATPMIEEGATDPNLKVQLDMFKDTIALGRAGKPEEVAAFLAFLLSPEAGFFCGSVLFIDGGTDARFRADDFPARWEIPGM</sequence>
<dbReference type="PANTHER" id="PTHR24321:SF8">
    <property type="entry name" value="ESTRADIOL 17-BETA-DEHYDROGENASE 8-RELATED"/>
    <property type="match status" value="1"/>
</dbReference>
<dbReference type="EMBL" id="CAEZTR010000008">
    <property type="protein sequence ID" value="CAB4566305.1"/>
    <property type="molecule type" value="Genomic_DNA"/>
</dbReference>
<dbReference type="SUPFAM" id="SSF51735">
    <property type="entry name" value="NAD(P)-binding Rossmann-fold domains"/>
    <property type="match status" value="1"/>
</dbReference>
<organism evidence="5">
    <name type="scientific">freshwater metagenome</name>
    <dbReference type="NCBI Taxonomy" id="449393"/>
    <lineage>
        <taxon>unclassified sequences</taxon>
        <taxon>metagenomes</taxon>
        <taxon>ecological metagenomes</taxon>
    </lineage>
</organism>
<reference evidence="5" key="1">
    <citation type="submission" date="2020-05" db="EMBL/GenBank/DDBJ databases">
        <authorList>
            <person name="Chiriac C."/>
            <person name="Salcher M."/>
            <person name="Ghai R."/>
            <person name="Kavagutti S V."/>
        </authorList>
    </citation>
    <scope>NUCLEOTIDE SEQUENCE</scope>
</reference>